<feature type="domain" description="GIR1-like zinc ribbon" evidence="2">
    <location>
        <begin position="154"/>
        <end position="181"/>
    </location>
</feature>
<dbReference type="PANTHER" id="PTHR33177">
    <property type="entry name" value="PUTATIVE-RELATED"/>
    <property type="match status" value="1"/>
</dbReference>
<evidence type="ECO:0000313" key="4">
    <source>
        <dbReference type="Proteomes" id="UP001140949"/>
    </source>
</evidence>
<gene>
    <name evidence="3" type="ORF">M6B38_135660</name>
</gene>
<feature type="compositionally biased region" description="Low complexity" evidence="1">
    <location>
        <begin position="120"/>
        <end position="148"/>
    </location>
</feature>
<protein>
    <recommendedName>
        <fullName evidence="2">GIR1-like zinc ribbon domain-containing protein</fullName>
    </recommendedName>
</protein>
<dbReference type="InterPro" id="IPR055281">
    <property type="entry name" value="GIR1-2/SIED1"/>
</dbReference>
<evidence type="ECO:0000256" key="1">
    <source>
        <dbReference type="SAM" id="MobiDB-lite"/>
    </source>
</evidence>
<name>A0AAX6FFP4_IRIPA</name>
<accession>A0AAX6FFP4</accession>
<feature type="compositionally biased region" description="Low complexity" evidence="1">
    <location>
        <begin position="84"/>
        <end position="93"/>
    </location>
</feature>
<keyword evidence="4" id="KW-1185">Reference proteome</keyword>
<feature type="compositionally biased region" description="Pro residues" evidence="1">
    <location>
        <begin position="71"/>
        <end position="83"/>
    </location>
</feature>
<evidence type="ECO:0000313" key="3">
    <source>
        <dbReference type="EMBL" id="KAJ6815186.1"/>
    </source>
</evidence>
<organism evidence="3 4">
    <name type="scientific">Iris pallida</name>
    <name type="common">Sweet iris</name>
    <dbReference type="NCBI Taxonomy" id="29817"/>
    <lineage>
        <taxon>Eukaryota</taxon>
        <taxon>Viridiplantae</taxon>
        <taxon>Streptophyta</taxon>
        <taxon>Embryophyta</taxon>
        <taxon>Tracheophyta</taxon>
        <taxon>Spermatophyta</taxon>
        <taxon>Magnoliopsida</taxon>
        <taxon>Liliopsida</taxon>
        <taxon>Asparagales</taxon>
        <taxon>Iridaceae</taxon>
        <taxon>Iridoideae</taxon>
        <taxon>Irideae</taxon>
        <taxon>Iris</taxon>
    </lineage>
</organism>
<dbReference type="Pfam" id="PF24747">
    <property type="entry name" value="Zn-ribbon_GIR1"/>
    <property type="match status" value="1"/>
</dbReference>
<dbReference type="AlphaFoldDB" id="A0AAX6FFP4"/>
<reference evidence="3" key="2">
    <citation type="submission" date="2023-04" db="EMBL/GenBank/DDBJ databases">
        <authorList>
            <person name="Bruccoleri R.E."/>
            <person name="Oakeley E.J."/>
            <person name="Faust A.-M."/>
            <person name="Dessus-Babus S."/>
            <person name="Altorfer M."/>
            <person name="Burckhardt D."/>
            <person name="Oertli M."/>
            <person name="Naumann U."/>
            <person name="Petersen F."/>
            <person name="Wong J."/>
        </authorList>
    </citation>
    <scope>NUCLEOTIDE SEQUENCE</scope>
    <source>
        <strain evidence="3">GSM-AAB239-AS_SAM_17_03QT</strain>
        <tissue evidence="3">Leaf</tissue>
    </source>
</reference>
<feature type="compositionally biased region" description="Basic and acidic residues" evidence="1">
    <location>
        <begin position="99"/>
        <end position="117"/>
    </location>
</feature>
<reference evidence="3" key="1">
    <citation type="journal article" date="2023" name="GigaByte">
        <title>Genome assembly of the bearded iris, Iris pallida Lam.</title>
        <authorList>
            <person name="Bruccoleri R.E."/>
            <person name="Oakeley E.J."/>
            <person name="Faust A.M.E."/>
            <person name="Altorfer M."/>
            <person name="Dessus-Babus S."/>
            <person name="Burckhardt D."/>
            <person name="Oertli M."/>
            <person name="Naumann U."/>
            <person name="Petersen F."/>
            <person name="Wong J."/>
        </authorList>
    </citation>
    <scope>NUCLEOTIDE SEQUENCE</scope>
    <source>
        <strain evidence="3">GSM-AAB239-AS_SAM_17_03QT</strain>
    </source>
</reference>
<dbReference type="Proteomes" id="UP001140949">
    <property type="component" value="Unassembled WGS sequence"/>
</dbReference>
<dbReference type="PANTHER" id="PTHR33177:SF24">
    <property type="entry name" value="FILAMENTOUS HEMAGGLUTININ TRANSPORTER"/>
    <property type="match status" value="1"/>
</dbReference>
<dbReference type="EMBL" id="JANAVB010029217">
    <property type="protein sequence ID" value="KAJ6815186.1"/>
    <property type="molecule type" value="Genomic_DNA"/>
</dbReference>
<comment type="caution">
    <text evidence="3">The sequence shown here is derived from an EMBL/GenBank/DDBJ whole genome shotgun (WGS) entry which is preliminary data.</text>
</comment>
<dbReference type="InterPro" id="IPR056440">
    <property type="entry name" value="Zn-ribbon_GIR1"/>
</dbReference>
<sequence>MAVDVSALGKRRDLVTRDLLGGSVTRPAPAPAKELDLDLQIPSGWERRLDLLSGEMYLKKSHPDPIHDLNLPPPPPPPPPPGPVDLKLLLSPAAPAPRPSDHQCTLDKVKSALERAGRWSGSRIPRSDGSPSPSSPPTAASADGSDSPGNLTAAGCSKCLMYVLVSEKNPRCQRCDSHVLVRPAAVKRRKVQPAESMIDLNLNSSWEWR</sequence>
<feature type="region of interest" description="Disordered" evidence="1">
    <location>
        <begin position="59"/>
        <end position="149"/>
    </location>
</feature>
<proteinExistence type="predicted"/>
<evidence type="ECO:0000259" key="2">
    <source>
        <dbReference type="Pfam" id="PF24747"/>
    </source>
</evidence>